<name>L0FVC4_ECHVK</name>
<reference evidence="2" key="1">
    <citation type="submission" date="2012-02" db="EMBL/GenBank/DDBJ databases">
        <title>The complete genome of Echinicola vietnamensis DSM 17526.</title>
        <authorList>
            <person name="Lucas S."/>
            <person name="Copeland A."/>
            <person name="Lapidus A."/>
            <person name="Glavina del Rio T."/>
            <person name="Dalin E."/>
            <person name="Tice H."/>
            <person name="Bruce D."/>
            <person name="Goodwin L."/>
            <person name="Pitluck S."/>
            <person name="Peters L."/>
            <person name="Ovchinnikova G."/>
            <person name="Teshima H."/>
            <person name="Kyrpides N."/>
            <person name="Mavromatis K."/>
            <person name="Ivanova N."/>
            <person name="Brettin T."/>
            <person name="Detter J.C."/>
            <person name="Han C."/>
            <person name="Larimer F."/>
            <person name="Land M."/>
            <person name="Hauser L."/>
            <person name="Markowitz V."/>
            <person name="Cheng J.-F."/>
            <person name="Hugenholtz P."/>
            <person name="Woyke T."/>
            <person name="Wu D."/>
            <person name="Brambilla E."/>
            <person name="Klenk H.-P."/>
            <person name="Eisen J.A."/>
        </authorList>
    </citation>
    <scope>NUCLEOTIDE SEQUENCE [LARGE SCALE GENOMIC DNA]</scope>
    <source>
        <strain evidence="2">DSM 17526 / LMG 23754 / KMM 6221</strain>
    </source>
</reference>
<sequence>MLIEFDIKEKKEKCTKVVSLHSYREKELGKDYLEAILSKKSF</sequence>
<accession>L0FVC4</accession>
<evidence type="ECO:0000313" key="1">
    <source>
        <dbReference type="EMBL" id="AGA76706.1"/>
    </source>
</evidence>
<dbReference type="AlphaFoldDB" id="L0FVC4"/>
<proteinExistence type="predicted"/>
<dbReference type="EMBL" id="CP003346">
    <property type="protein sequence ID" value="AGA76706.1"/>
    <property type="molecule type" value="Genomic_DNA"/>
</dbReference>
<gene>
    <name evidence="1" type="ordered locus">Echvi_0419</name>
</gene>
<dbReference type="Proteomes" id="UP000010796">
    <property type="component" value="Chromosome"/>
</dbReference>
<protein>
    <submittedName>
        <fullName evidence="1">Uncharacterized protein</fullName>
    </submittedName>
</protein>
<organism evidence="1 2">
    <name type="scientific">Echinicola vietnamensis (strain DSM 17526 / LMG 23754 / KMM 6221)</name>
    <dbReference type="NCBI Taxonomy" id="926556"/>
    <lineage>
        <taxon>Bacteria</taxon>
        <taxon>Pseudomonadati</taxon>
        <taxon>Bacteroidota</taxon>
        <taxon>Cytophagia</taxon>
        <taxon>Cytophagales</taxon>
        <taxon>Cyclobacteriaceae</taxon>
        <taxon>Echinicola</taxon>
    </lineage>
</organism>
<evidence type="ECO:0000313" key="2">
    <source>
        <dbReference type="Proteomes" id="UP000010796"/>
    </source>
</evidence>
<dbReference type="HOGENOM" id="CLU_3250637_0_0_10"/>
<dbReference type="KEGG" id="evi:Echvi_0419"/>
<dbReference type="STRING" id="926556.Echvi_0419"/>
<keyword evidence="2" id="KW-1185">Reference proteome</keyword>